<feature type="binding site" evidence="12">
    <location>
        <position position="252"/>
    </location>
    <ligand>
        <name>substrate</name>
    </ligand>
</feature>
<feature type="binding site" evidence="12">
    <location>
        <begin position="14"/>
        <end position="16"/>
    </location>
    <ligand>
        <name>substrate</name>
    </ligand>
</feature>
<dbReference type="Gene3D" id="3.40.1190.20">
    <property type="match status" value="1"/>
</dbReference>
<evidence type="ECO:0000256" key="3">
    <source>
        <dbReference type="ARBA" id="ARBA00016943"/>
    </source>
</evidence>
<dbReference type="Pfam" id="PF00294">
    <property type="entry name" value="PfkB"/>
    <property type="match status" value="1"/>
</dbReference>
<comment type="function">
    <text evidence="12">Catalyzes the phosphorylation of ribose at O-5 in a reaction requiring ATP and magnesium. The resulting D-ribose-5-phosphate can then be used either for sythesis of nucleotides, histidine, and tryptophan, or as a component of the pentose phosphate pathway.</text>
</comment>
<organism evidence="14 15">
    <name type="scientific">Phytoactinopolyspora halophila</name>
    <dbReference type="NCBI Taxonomy" id="1981511"/>
    <lineage>
        <taxon>Bacteria</taxon>
        <taxon>Bacillati</taxon>
        <taxon>Actinomycetota</taxon>
        <taxon>Actinomycetes</taxon>
        <taxon>Jiangellales</taxon>
        <taxon>Jiangellaceae</taxon>
        <taxon>Phytoactinopolyspora</taxon>
    </lineage>
</organism>
<dbReference type="AlphaFoldDB" id="A0A329QU35"/>
<feature type="binding site" evidence="12">
    <location>
        <begin position="42"/>
        <end position="46"/>
    </location>
    <ligand>
        <name>substrate</name>
    </ligand>
</feature>
<feature type="active site" description="Proton acceptor" evidence="12">
    <location>
        <position position="252"/>
    </location>
</feature>
<dbReference type="HAMAP" id="MF_01987">
    <property type="entry name" value="Ribokinase"/>
    <property type="match status" value="1"/>
</dbReference>
<dbReference type="CDD" id="cd01174">
    <property type="entry name" value="ribokinase"/>
    <property type="match status" value="1"/>
</dbReference>
<dbReference type="PRINTS" id="PR00990">
    <property type="entry name" value="RIBOKINASE"/>
</dbReference>
<dbReference type="RefSeq" id="WP_112257763.1">
    <property type="nucleotide sequence ID" value="NZ_QMIG01000005.1"/>
</dbReference>
<dbReference type="SUPFAM" id="SSF53613">
    <property type="entry name" value="Ribokinase-like"/>
    <property type="match status" value="1"/>
</dbReference>
<dbReference type="GO" id="GO:0019303">
    <property type="term" value="P:D-ribose catabolic process"/>
    <property type="evidence" value="ECO:0007669"/>
    <property type="project" value="UniProtKB-UniRule"/>
</dbReference>
<keyword evidence="9 12" id="KW-0460">Magnesium</keyword>
<comment type="pathway">
    <text evidence="12">Carbohydrate metabolism; D-ribose degradation; D-ribose 5-phosphate from beta-D-ribopyranose: step 2/2.</text>
</comment>
<evidence type="ECO:0000256" key="6">
    <source>
        <dbReference type="ARBA" id="ARBA00022741"/>
    </source>
</evidence>
<feature type="binding site" evidence="12">
    <location>
        <position position="184"/>
    </location>
    <ligand>
        <name>ATP</name>
        <dbReference type="ChEBI" id="CHEBI:30616"/>
    </ligand>
</feature>
<proteinExistence type="inferred from homology"/>
<evidence type="ECO:0000313" key="14">
    <source>
        <dbReference type="EMBL" id="RAW15561.1"/>
    </source>
</evidence>
<evidence type="ECO:0000259" key="13">
    <source>
        <dbReference type="Pfam" id="PF00294"/>
    </source>
</evidence>
<dbReference type="GO" id="GO:0005524">
    <property type="term" value="F:ATP binding"/>
    <property type="evidence" value="ECO:0007669"/>
    <property type="project" value="UniProtKB-UniRule"/>
</dbReference>
<feature type="binding site" evidence="12">
    <location>
        <position position="246"/>
    </location>
    <ligand>
        <name>K(+)</name>
        <dbReference type="ChEBI" id="CHEBI:29103"/>
    </ligand>
</feature>
<protein>
    <recommendedName>
        <fullName evidence="3 12">Ribokinase</fullName>
        <shortName evidence="12">RK</shortName>
        <ecNumber evidence="2 12">2.7.1.15</ecNumber>
    </recommendedName>
</protein>
<feature type="domain" description="Carbohydrate kinase PfkB" evidence="13">
    <location>
        <begin position="6"/>
        <end position="294"/>
    </location>
</feature>
<dbReference type="UniPathway" id="UPA00916">
    <property type="reaction ID" value="UER00889"/>
</dbReference>
<dbReference type="NCBIfam" id="TIGR02152">
    <property type="entry name" value="D_ribokin_bact"/>
    <property type="match status" value="1"/>
</dbReference>
<feature type="binding site" evidence="12">
    <location>
        <position position="248"/>
    </location>
    <ligand>
        <name>K(+)</name>
        <dbReference type="ChEBI" id="CHEBI:29103"/>
    </ligand>
</feature>
<keyword evidence="4 12" id="KW-0808">Transferase</keyword>
<dbReference type="EMBL" id="QMIG01000005">
    <property type="protein sequence ID" value="RAW15561.1"/>
    <property type="molecule type" value="Genomic_DNA"/>
</dbReference>
<keyword evidence="11 12" id="KW-0119">Carbohydrate metabolism</keyword>
<dbReference type="PANTHER" id="PTHR10584:SF166">
    <property type="entry name" value="RIBOKINASE"/>
    <property type="match status" value="1"/>
</dbReference>
<dbReference type="Proteomes" id="UP000250462">
    <property type="component" value="Unassembled WGS sequence"/>
</dbReference>
<dbReference type="PROSITE" id="PS00584">
    <property type="entry name" value="PFKB_KINASES_2"/>
    <property type="match status" value="1"/>
</dbReference>
<name>A0A329QU35_9ACTN</name>
<comment type="similarity">
    <text evidence="1">Belongs to the carbohydrate kinase pfkB family.</text>
</comment>
<evidence type="ECO:0000256" key="7">
    <source>
        <dbReference type="ARBA" id="ARBA00022777"/>
    </source>
</evidence>
<feature type="binding site" evidence="12">
    <location>
        <begin position="251"/>
        <end position="252"/>
    </location>
    <ligand>
        <name>ATP</name>
        <dbReference type="ChEBI" id="CHEBI:30616"/>
    </ligand>
</feature>
<evidence type="ECO:0000256" key="4">
    <source>
        <dbReference type="ARBA" id="ARBA00022679"/>
    </source>
</evidence>
<feature type="binding site" evidence="12">
    <location>
        <position position="282"/>
    </location>
    <ligand>
        <name>K(+)</name>
        <dbReference type="ChEBI" id="CHEBI:29103"/>
    </ligand>
</feature>
<comment type="caution">
    <text evidence="12">Lacks conserved residue(s) required for the propagation of feature annotation.</text>
</comment>
<comment type="subcellular location">
    <subcellularLocation>
        <location evidence="12">Cytoplasm</location>
    </subcellularLocation>
</comment>
<dbReference type="GO" id="GO:0004747">
    <property type="term" value="F:ribokinase activity"/>
    <property type="evidence" value="ECO:0007669"/>
    <property type="project" value="UniProtKB-UniRule"/>
</dbReference>
<evidence type="ECO:0000256" key="9">
    <source>
        <dbReference type="ARBA" id="ARBA00022842"/>
    </source>
</evidence>
<dbReference type="InterPro" id="IPR002139">
    <property type="entry name" value="Ribo/fructo_kinase"/>
</dbReference>
<evidence type="ECO:0000256" key="10">
    <source>
        <dbReference type="ARBA" id="ARBA00022958"/>
    </source>
</evidence>
<comment type="similarity">
    <text evidence="12">Belongs to the carbohydrate kinase PfkB family. Ribokinase subfamily.</text>
</comment>
<gene>
    <name evidence="12 14" type="primary">rbsK</name>
    <name evidence="14" type="ORF">DPM12_07825</name>
</gene>
<keyword evidence="10 12" id="KW-0630">Potassium</keyword>
<feature type="binding site" evidence="12">
    <location>
        <position position="143"/>
    </location>
    <ligand>
        <name>substrate</name>
    </ligand>
</feature>
<keyword evidence="15" id="KW-1185">Reference proteome</keyword>
<comment type="activity regulation">
    <text evidence="12">Activated by a monovalent cation that binds near, but not in, the active site. The most likely occupant of the site in vivo is potassium. Ion binding induces a conformational change that may alter substrate affinity.</text>
</comment>
<dbReference type="PANTHER" id="PTHR10584">
    <property type="entry name" value="SUGAR KINASE"/>
    <property type="match status" value="1"/>
</dbReference>
<dbReference type="InterPro" id="IPR011611">
    <property type="entry name" value="PfkB_dom"/>
</dbReference>
<comment type="caution">
    <text evidence="14">The sequence shown here is derived from an EMBL/GenBank/DDBJ whole genome shotgun (WGS) entry which is preliminary data.</text>
</comment>
<dbReference type="OrthoDB" id="9775849at2"/>
<dbReference type="GO" id="GO:0046872">
    <property type="term" value="F:metal ion binding"/>
    <property type="evidence" value="ECO:0007669"/>
    <property type="project" value="UniProtKB-KW"/>
</dbReference>
<accession>A0A329QU35</accession>
<feature type="binding site" evidence="12">
    <location>
        <position position="285"/>
    </location>
    <ligand>
        <name>K(+)</name>
        <dbReference type="ChEBI" id="CHEBI:29103"/>
    </ligand>
</feature>
<feature type="binding site" evidence="12">
    <location>
        <position position="287"/>
    </location>
    <ligand>
        <name>K(+)</name>
        <dbReference type="ChEBI" id="CHEBI:29103"/>
    </ligand>
</feature>
<evidence type="ECO:0000256" key="11">
    <source>
        <dbReference type="ARBA" id="ARBA00023277"/>
    </source>
</evidence>
<evidence type="ECO:0000256" key="5">
    <source>
        <dbReference type="ARBA" id="ARBA00022723"/>
    </source>
</evidence>
<keyword evidence="6 12" id="KW-0547">Nucleotide-binding</keyword>
<evidence type="ECO:0000256" key="1">
    <source>
        <dbReference type="ARBA" id="ARBA00005380"/>
    </source>
</evidence>
<comment type="catalytic activity">
    <reaction evidence="12">
        <text>D-ribose + ATP = D-ribose 5-phosphate + ADP + H(+)</text>
        <dbReference type="Rhea" id="RHEA:13697"/>
        <dbReference type="ChEBI" id="CHEBI:15378"/>
        <dbReference type="ChEBI" id="CHEBI:30616"/>
        <dbReference type="ChEBI" id="CHEBI:47013"/>
        <dbReference type="ChEBI" id="CHEBI:78346"/>
        <dbReference type="ChEBI" id="CHEBI:456216"/>
        <dbReference type="EC" id="2.7.1.15"/>
    </reaction>
</comment>
<reference evidence="14 15" key="1">
    <citation type="submission" date="2018-06" db="EMBL/GenBank/DDBJ databases">
        <title>Phytoactinopolyspora halophila sp. nov., a novel halophilic actinomycete isolated from a saline soil in China.</title>
        <authorList>
            <person name="Tang S.-K."/>
        </authorList>
    </citation>
    <scope>NUCLEOTIDE SEQUENCE [LARGE SCALE GENOMIC DNA]</scope>
    <source>
        <strain evidence="14 15">YIM 96934</strain>
    </source>
</reference>
<keyword evidence="12" id="KW-0963">Cytoplasm</keyword>
<feature type="binding site" evidence="12">
    <location>
        <begin position="220"/>
        <end position="225"/>
    </location>
    <ligand>
        <name>ATP</name>
        <dbReference type="ChEBI" id="CHEBI:30616"/>
    </ligand>
</feature>
<evidence type="ECO:0000256" key="2">
    <source>
        <dbReference type="ARBA" id="ARBA00012035"/>
    </source>
</evidence>
<keyword evidence="5 12" id="KW-0479">Metal-binding</keyword>
<comment type="cofactor">
    <cofactor evidence="12">
        <name>Mg(2+)</name>
        <dbReference type="ChEBI" id="CHEBI:18420"/>
    </cofactor>
    <text evidence="12">Requires a divalent cation, most likely magnesium in vivo, as an electrophilic catalyst to aid phosphoryl group transfer. It is the chelate of the metal and the nucleotide that is the actual substrate.</text>
</comment>
<dbReference type="InterPro" id="IPR011877">
    <property type="entry name" value="Ribokinase"/>
</dbReference>
<evidence type="ECO:0000256" key="12">
    <source>
        <dbReference type="HAMAP-Rule" id="MF_01987"/>
    </source>
</evidence>
<comment type="subunit">
    <text evidence="12">Homodimer.</text>
</comment>
<keyword evidence="7 12" id="KW-0418">Kinase</keyword>
<dbReference type="GO" id="GO:0005829">
    <property type="term" value="C:cytosol"/>
    <property type="evidence" value="ECO:0007669"/>
    <property type="project" value="TreeGrafter"/>
</dbReference>
<dbReference type="InterPro" id="IPR029056">
    <property type="entry name" value="Ribokinase-like"/>
</dbReference>
<evidence type="ECO:0000256" key="8">
    <source>
        <dbReference type="ARBA" id="ARBA00022840"/>
    </source>
</evidence>
<dbReference type="EC" id="2.7.1.15" evidence="2 12"/>
<evidence type="ECO:0000313" key="15">
    <source>
        <dbReference type="Proteomes" id="UP000250462"/>
    </source>
</evidence>
<dbReference type="InterPro" id="IPR002173">
    <property type="entry name" value="Carboh/pur_kinase_PfkB_CS"/>
</dbReference>
<keyword evidence="8 12" id="KW-0067">ATP-binding</keyword>
<sequence>MGQRTAVAVAGSLNLDVVMPVPHHPRPGETVLGGDHTRHPGGKGANQAVAAARLGQHVTMLGRVGDDDAGSFLTGMLDSAGVDTSAVTVTPQTPTGMAYIAVDEAGENTIIVSPGANGMFSAGDVASSAAVLADADVTLLQLEVPLDTVEAAARAAGGTVVLNPAPARELRPALLDAVDVLVLNETELEVLAGQQLPSGNLDGIVDLSRRINGPDAIVVTLGARGALLVDSEGVSYVPAVEVDVVDTTAAGDAFCGALADALVRREGLGAAVRWATRAAAVTVTRDGAQPALPSRDDVENVR</sequence>